<accession>R7YXW0</accession>
<organism evidence="1 2">
    <name type="scientific">Coniosporium apollinis (strain CBS 100218)</name>
    <name type="common">Rock-inhabiting black yeast</name>
    <dbReference type="NCBI Taxonomy" id="1168221"/>
    <lineage>
        <taxon>Eukaryota</taxon>
        <taxon>Fungi</taxon>
        <taxon>Dikarya</taxon>
        <taxon>Ascomycota</taxon>
        <taxon>Pezizomycotina</taxon>
        <taxon>Dothideomycetes</taxon>
        <taxon>Dothideomycetes incertae sedis</taxon>
        <taxon>Coniosporium</taxon>
    </lineage>
</organism>
<name>R7YXW0_CONA1</name>
<reference evidence="2" key="1">
    <citation type="submission" date="2012-06" db="EMBL/GenBank/DDBJ databases">
        <title>The genome sequence of Coniosporium apollinis CBS 100218.</title>
        <authorList>
            <consortium name="The Broad Institute Genome Sequencing Platform"/>
            <person name="Cuomo C."/>
            <person name="Gorbushina A."/>
            <person name="Noack S."/>
            <person name="Walker B."/>
            <person name="Young S.K."/>
            <person name="Zeng Q."/>
            <person name="Gargeya S."/>
            <person name="Fitzgerald M."/>
            <person name="Haas B."/>
            <person name="Abouelleil A."/>
            <person name="Alvarado L."/>
            <person name="Arachchi H.M."/>
            <person name="Berlin A.M."/>
            <person name="Chapman S.B."/>
            <person name="Goldberg J."/>
            <person name="Griggs A."/>
            <person name="Gujja S."/>
            <person name="Hansen M."/>
            <person name="Howarth C."/>
            <person name="Imamovic A."/>
            <person name="Larimer J."/>
            <person name="McCowan C."/>
            <person name="Montmayeur A."/>
            <person name="Murphy C."/>
            <person name="Neiman D."/>
            <person name="Pearson M."/>
            <person name="Priest M."/>
            <person name="Roberts A."/>
            <person name="Saif S."/>
            <person name="Shea T."/>
            <person name="Sisk P."/>
            <person name="Sykes S."/>
            <person name="Wortman J."/>
            <person name="Nusbaum C."/>
            <person name="Birren B."/>
        </authorList>
    </citation>
    <scope>NUCLEOTIDE SEQUENCE [LARGE SCALE GENOMIC DNA]</scope>
    <source>
        <strain evidence="2">CBS 100218</strain>
    </source>
</reference>
<dbReference type="AlphaFoldDB" id="R7YXW0"/>
<gene>
    <name evidence="1" type="ORF">W97_05988</name>
</gene>
<dbReference type="Proteomes" id="UP000016924">
    <property type="component" value="Unassembled WGS sequence"/>
</dbReference>
<dbReference type="EMBL" id="JH767582">
    <property type="protein sequence ID" value="EON66742.1"/>
    <property type="molecule type" value="Genomic_DNA"/>
</dbReference>
<protein>
    <submittedName>
        <fullName evidence="1">Uncharacterized protein</fullName>
    </submittedName>
</protein>
<proteinExistence type="predicted"/>
<sequence length="137" mass="14680">MQDCCIGLRPTLCTSPSHDNPWITMMHERLWQSGSSPDNHLGTQADGVEPLVRRHCEPPRLYRAEYCGQCDTYNTTNLSAAKGRMTSKHKGKAVAEHGGGGGTTKKTLTIAWAEDEMTVIVAVLSGSTGISSCASTG</sequence>
<keyword evidence="2" id="KW-1185">Reference proteome</keyword>
<evidence type="ECO:0000313" key="2">
    <source>
        <dbReference type="Proteomes" id="UP000016924"/>
    </source>
</evidence>
<dbReference type="GeneID" id="19903299"/>
<dbReference type="RefSeq" id="XP_007782059.1">
    <property type="nucleotide sequence ID" value="XM_007783869.1"/>
</dbReference>
<dbReference type="HOGENOM" id="CLU_1865010_0_0_1"/>
<evidence type="ECO:0000313" key="1">
    <source>
        <dbReference type="EMBL" id="EON66742.1"/>
    </source>
</evidence>